<dbReference type="SUPFAM" id="SSF55874">
    <property type="entry name" value="ATPase domain of HSP90 chaperone/DNA topoisomerase II/histidine kinase"/>
    <property type="match status" value="1"/>
</dbReference>
<reference evidence="12" key="2">
    <citation type="submission" date="2021-04" db="EMBL/GenBank/DDBJ databases">
        <authorList>
            <person name="Gilroy R."/>
        </authorList>
    </citation>
    <scope>NUCLEOTIDE SEQUENCE</scope>
    <source>
        <strain evidence="12">8470</strain>
    </source>
</reference>
<evidence type="ECO:0000259" key="9">
    <source>
        <dbReference type="PROSITE" id="PS01124"/>
    </source>
</evidence>
<comment type="caution">
    <text evidence="12">The sequence shown here is derived from an EMBL/GenBank/DDBJ whole genome shotgun (WGS) entry which is preliminary data.</text>
</comment>
<dbReference type="PRINTS" id="PR00344">
    <property type="entry name" value="BCTRLSENSOR"/>
</dbReference>
<keyword evidence="6" id="KW-0804">Transcription</keyword>
<evidence type="ECO:0000313" key="13">
    <source>
        <dbReference type="Proteomes" id="UP000784286"/>
    </source>
</evidence>
<dbReference type="InterPro" id="IPR005467">
    <property type="entry name" value="His_kinase_dom"/>
</dbReference>
<dbReference type="InterPro" id="IPR011110">
    <property type="entry name" value="Reg_prop"/>
</dbReference>
<evidence type="ECO:0000256" key="4">
    <source>
        <dbReference type="ARBA" id="ARBA00023015"/>
    </source>
</evidence>
<dbReference type="InterPro" id="IPR003594">
    <property type="entry name" value="HATPase_dom"/>
</dbReference>
<dbReference type="PROSITE" id="PS50110">
    <property type="entry name" value="RESPONSE_REGULATORY"/>
    <property type="match status" value="1"/>
</dbReference>
<dbReference type="Pfam" id="PF07494">
    <property type="entry name" value="Reg_prop"/>
    <property type="match status" value="6"/>
</dbReference>
<feature type="domain" description="Histidine kinase" evidence="10">
    <location>
        <begin position="839"/>
        <end position="1057"/>
    </location>
</feature>
<dbReference type="CDD" id="cd17574">
    <property type="entry name" value="REC_OmpR"/>
    <property type="match status" value="1"/>
</dbReference>
<dbReference type="PANTHER" id="PTHR43547:SF2">
    <property type="entry name" value="HYBRID SIGNAL TRANSDUCTION HISTIDINE KINASE C"/>
    <property type="match status" value="1"/>
</dbReference>
<feature type="modified residue" description="4-aspartylphosphate" evidence="7">
    <location>
        <position position="1144"/>
    </location>
</feature>
<dbReference type="PANTHER" id="PTHR43547">
    <property type="entry name" value="TWO-COMPONENT HISTIDINE KINASE"/>
    <property type="match status" value="1"/>
</dbReference>
<accession>A0A948TLK6</accession>
<protein>
    <recommendedName>
        <fullName evidence="2">histidine kinase</fullName>
        <ecNumber evidence="2">2.7.13.3</ecNumber>
    </recommendedName>
</protein>
<dbReference type="GO" id="GO:0043565">
    <property type="term" value="F:sequence-specific DNA binding"/>
    <property type="evidence" value="ECO:0007669"/>
    <property type="project" value="InterPro"/>
</dbReference>
<evidence type="ECO:0000256" key="6">
    <source>
        <dbReference type="ARBA" id="ARBA00023163"/>
    </source>
</evidence>
<dbReference type="Proteomes" id="UP000784286">
    <property type="component" value="Unassembled WGS sequence"/>
</dbReference>
<evidence type="ECO:0000256" key="2">
    <source>
        <dbReference type="ARBA" id="ARBA00012438"/>
    </source>
</evidence>
<evidence type="ECO:0000256" key="5">
    <source>
        <dbReference type="ARBA" id="ARBA00023125"/>
    </source>
</evidence>
<reference evidence="12" key="1">
    <citation type="journal article" date="2021" name="PeerJ">
        <title>Extensive microbial diversity within the chicken gut microbiome revealed by metagenomics and culture.</title>
        <authorList>
            <person name="Gilroy R."/>
            <person name="Ravi A."/>
            <person name="Getino M."/>
            <person name="Pursley I."/>
            <person name="Horton D.L."/>
            <person name="Alikhan N.F."/>
            <person name="Baker D."/>
            <person name="Gharbi K."/>
            <person name="Hall N."/>
            <person name="Watson M."/>
            <person name="Adriaenssens E.M."/>
            <person name="Foster-Nyarko E."/>
            <person name="Jarju S."/>
            <person name="Secka A."/>
            <person name="Antonio M."/>
            <person name="Oren A."/>
            <person name="Chaudhuri R.R."/>
            <person name="La Ragione R."/>
            <person name="Hildebrand F."/>
            <person name="Pallen M.J."/>
        </authorList>
    </citation>
    <scope>NUCLEOTIDE SEQUENCE</scope>
    <source>
        <strain evidence="12">8470</strain>
    </source>
</reference>
<dbReference type="Gene3D" id="1.10.10.60">
    <property type="entry name" value="Homeodomain-like"/>
    <property type="match status" value="2"/>
</dbReference>
<dbReference type="InterPro" id="IPR011006">
    <property type="entry name" value="CheY-like_superfamily"/>
</dbReference>
<dbReference type="InterPro" id="IPR011123">
    <property type="entry name" value="Y_Y_Y"/>
</dbReference>
<gene>
    <name evidence="12" type="ORF">H9928_03495</name>
</gene>
<evidence type="ECO:0000256" key="7">
    <source>
        <dbReference type="PROSITE-ProRule" id="PRU00169"/>
    </source>
</evidence>
<sequence>MKYIQLIFFLLNAIIVQAETYTIQRLGLENGLSNNYVTDIAEDKNGFLWFATEEGLNKLEGNSFFTYYKTEKGKQCITGNELNCLLDDPEEPVLWIGTQRAGLNAFNYETNTFTVYRHDKNNPSSLATDDVTGILPSTDGNLWITTYWKGIDYLNKETGKCTHYNSETVPQFPENNVLSAMEDGRGNLFIGHRNKGLTILTLKNKQVRNFMNSPQNPKSIPGNEVNCIYQDNTGNIWIGTDNGLAIYNTENAEFIRFGKNNNPLAGRIFNIRQLNDKRLWVATETGGIAIIDLSQHFFSAAENVKIHYIEEGDNEYSLSSSSVRCIFQDSYNNIWTGLWGGGINFINSNTTLFNAYRYSPNQTGSNLNSRTASAVCTDTQNRLWVGTDGGGINVLENGKRIKTFTEKDGQISGNSVQTAFRDTKGNLWFGIFQGGIMFYDQHKRKFRQLLPNELEKADVRTIFEDPDGLMWIGTSNGIYQMTSDTKKIIKHIDVPNNLVRTILKDTAGRVWVGTFGGGLFLYSANMEHLKTFDTFASFPSNTINHIYEDCKQNIWVATGDGLIQFPPNEDLKYNVYKREKGLVNTHIRAIIEDNSGNIWLSTNKGISCLLSGYSKICNYNNKDNIPLASFTSGSVCKDTNGELYFGSIGGLCYFSPEFVLRKRTSPQAIITRINVMTPLSLHNEKEQNFQLNGRENIRLEHDQNNFQISFCIPNYALANQTEYAYMLKGMENSWYTISNDNGLTFRNLPYGTYEFLVKARIRNQKWPEKSTSLLITIAPPLWLSWWAKLGYIIFILGILSVFLHIYKRRINLEYLYESEKWSHEQEQKLNDERLRFFTNITHELRTPLTLIIGPLEDMQESTTLTGKDKRRISVIHQSAVRLLNLVNQILEFRKTETQNKKLCVCKSNIVSVVYETGLKYKELNRNPHIAISIHTEDENMELFFDKEAITIILDNLVSNALKYTEKGQISIGAQWVEEQNVRYLELSIRDTGYGISPEALSHIFERYYQEGSHHQASGTGIGLALVKNLVNLHEGTIQAESQLNVGTVFRIRLIAANTYPNALHKDEEETSSSKTPDKNDPEEMKQNTLSDNQHPVVLIVEDNEDIMTYIVDSFTDLYEVKTARNGKEGMEIALESIPDLIVSDIMMPIMDGITMCRKLKKDIRTSHIPIILLTAKDTLTDKEEGYLSGADSYLTKPFSASLLHSRINNLLTQRRHLAEHYSEKIVSEKITTKELEEKHSIITDSLNKIDKEFLDKMKHIIIENLSATEAIDINYLASTLCMSSSTLYRKTKALTGMSTNEYIRKIKMQLAEKMLLEGKYNISEIAFKVGINSTVYFRQCFKEEFGLTPSDYLKKIKEG</sequence>
<keyword evidence="3 7" id="KW-0597">Phosphoprotein</keyword>
<keyword evidence="4" id="KW-0805">Transcription regulation</keyword>
<dbReference type="SUPFAM" id="SSF63829">
    <property type="entry name" value="Calcium-dependent phosphotriesterase"/>
    <property type="match status" value="3"/>
</dbReference>
<evidence type="ECO:0000313" key="12">
    <source>
        <dbReference type="EMBL" id="MBU3855618.1"/>
    </source>
</evidence>
<dbReference type="PROSITE" id="PS50109">
    <property type="entry name" value="HIS_KIN"/>
    <property type="match status" value="1"/>
</dbReference>
<organism evidence="12 13">
    <name type="scientific">Candidatus Phocaeicola excrementipullorum</name>
    <dbReference type="NCBI Taxonomy" id="2838731"/>
    <lineage>
        <taxon>Bacteria</taxon>
        <taxon>Pseudomonadati</taxon>
        <taxon>Bacteroidota</taxon>
        <taxon>Bacteroidia</taxon>
        <taxon>Bacteroidales</taxon>
        <taxon>Bacteroidaceae</taxon>
        <taxon>Phocaeicola</taxon>
    </lineage>
</organism>
<dbReference type="SUPFAM" id="SSF52172">
    <property type="entry name" value="CheY-like"/>
    <property type="match status" value="1"/>
</dbReference>
<dbReference type="SMART" id="SM00388">
    <property type="entry name" value="HisKA"/>
    <property type="match status" value="1"/>
</dbReference>
<feature type="domain" description="HTH araC/xylS-type" evidence="9">
    <location>
        <begin position="1255"/>
        <end position="1355"/>
    </location>
</feature>
<evidence type="ECO:0000256" key="3">
    <source>
        <dbReference type="ARBA" id="ARBA00022553"/>
    </source>
</evidence>
<dbReference type="InterPro" id="IPR013783">
    <property type="entry name" value="Ig-like_fold"/>
</dbReference>
<keyword evidence="5" id="KW-0238">DNA-binding</keyword>
<feature type="domain" description="Response regulatory" evidence="11">
    <location>
        <begin position="1096"/>
        <end position="1211"/>
    </location>
</feature>
<dbReference type="EC" id="2.7.13.3" evidence="2"/>
<dbReference type="InterPro" id="IPR004358">
    <property type="entry name" value="Sig_transdc_His_kin-like_C"/>
</dbReference>
<dbReference type="Pfam" id="PF00512">
    <property type="entry name" value="HisKA"/>
    <property type="match status" value="1"/>
</dbReference>
<proteinExistence type="predicted"/>
<dbReference type="Pfam" id="PF12833">
    <property type="entry name" value="HTH_18"/>
    <property type="match status" value="1"/>
</dbReference>
<dbReference type="Pfam" id="PF07495">
    <property type="entry name" value="Y_Y_Y"/>
    <property type="match status" value="1"/>
</dbReference>
<dbReference type="InterPro" id="IPR001789">
    <property type="entry name" value="Sig_transdc_resp-reg_receiver"/>
</dbReference>
<name>A0A948TLK6_9BACT</name>
<evidence type="ECO:0000259" key="10">
    <source>
        <dbReference type="PROSITE" id="PS50109"/>
    </source>
</evidence>
<dbReference type="Gene3D" id="3.40.50.2300">
    <property type="match status" value="1"/>
</dbReference>
<dbReference type="GO" id="GO:0003700">
    <property type="term" value="F:DNA-binding transcription factor activity"/>
    <property type="evidence" value="ECO:0007669"/>
    <property type="project" value="InterPro"/>
</dbReference>
<dbReference type="EMBL" id="JAHLFJ010000036">
    <property type="protein sequence ID" value="MBU3855618.1"/>
    <property type="molecule type" value="Genomic_DNA"/>
</dbReference>
<dbReference type="InterPro" id="IPR036890">
    <property type="entry name" value="HATPase_C_sf"/>
</dbReference>
<dbReference type="SMART" id="SM00387">
    <property type="entry name" value="HATPase_c"/>
    <property type="match status" value="1"/>
</dbReference>
<dbReference type="InterPro" id="IPR018060">
    <property type="entry name" value="HTH_AraC"/>
</dbReference>
<dbReference type="Pfam" id="PF00072">
    <property type="entry name" value="Response_reg"/>
    <property type="match status" value="1"/>
</dbReference>
<dbReference type="InterPro" id="IPR018062">
    <property type="entry name" value="HTH_AraC-typ_CS"/>
</dbReference>
<dbReference type="InterPro" id="IPR036097">
    <property type="entry name" value="HisK_dim/P_sf"/>
</dbReference>
<dbReference type="Gene3D" id="1.10.287.130">
    <property type="match status" value="1"/>
</dbReference>
<evidence type="ECO:0000256" key="8">
    <source>
        <dbReference type="SAM" id="MobiDB-lite"/>
    </source>
</evidence>
<dbReference type="FunFam" id="1.10.287.130:FF:000045">
    <property type="entry name" value="Two-component system sensor histidine kinase/response regulator"/>
    <property type="match status" value="1"/>
</dbReference>
<dbReference type="Pfam" id="PF02518">
    <property type="entry name" value="HATPase_c"/>
    <property type="match status" value="1"/>
</dbReference>
<dbReference type="FunFam" id="3.40.50.2300:FF:000138">
    <property type="entry name" value="Two-component system sensor histidine kinase/response regulator"/>
    <property type="match status" value="1"/>
</dbReference>
<dbReference type="GO" id="GO:0000155">
    <property type="term" value="F:phosphorelay sensor kinase activity"/>
    <property type="evidence" value="ECO:0007669"/>
    <property type="project" value="InterPro"/>
</dbReference>
<dbReference type="SUPFAM" id="SSF46689">
    <property type="entry name" value="Homeodomain-like"/>
    <property type="match status" value="1"/>
</dbReference>
<dbReference type="Gene3D" id="3.30.565.10">
    <property type="entry name" value="Histidine kinase-like ATPase, C-terminal domain"/>
    <property type="match status" value="1"/>
</dbReference>
<dbReference type="Gene3D" id="2.60.40.10">
    <property type="entry name" value="Immunoglobulins"/>
    <property type="match status" value="1"/>
</dbReference>
<feature type="compositionally biased region" description="Basic and acidic residues" evidence="8">
    <location>
        <begin position="1075"/>
        <end position="1085"/>
    </location>
</feature>
<dbReference type="CDD" id="cd00082">
    <property type="entry name" value="HisKA"/>
    <property type="match status" value="1"/>
</dbReference>
<evidence type="ECO:0000256" key="1">
    <source>
        <dbReference type="ARBA" id="ARBA00000085"/>
    </source>
</evidence>
<feature type="region of interest" description="Disordered" evidence="8">
    <location>
        <begin position="1062"/>
        <end position="1091"/>
    </location>
</feature>
<dbReference type="SMART" id="SM00448">
    <property type="entry name" value="REC"/>
    <property type="match status" value="1"/>
</dbReference>
<comment type="catalytic activity">
    <reaction evidence="1">
        <text>ATP + protein L-histidine = ADP + protein N-phospho-L-histidine.</text>
        <dbReference type="EC" id="2.7.13.3"/>
    </reaction>
</comment>
<dbReference type="Gene3D" id="2.130.10.10">
    <property type="entry name" value="YVTN repeat-like/Quinoprotein amine dehydrogenase"/>
    <property type="match status" value="2"/>
</dbReference>
<dbReference type="SMART" id="SM00342">
    <property type="entry name" value="HTH_ARAC"/>
    <property type="match status" value="1"/>
</dbReference>
<dbReference type="PROSITE" id="PS00041">
    <property type="entry name" value="HTH_ARAC_FAMILY_1"/>
    <property type="match status" value="1"/>
</dbReference>
<dbReference type="PROSITE" id="PS01124">
    <property type="entry name" value="HTH_ARAC_FAMILY_2"/>
    <property type="match status" value="1"/>
</dbReference>
<dbReference type="InterPro" id="IPR009057">
    <property type="entry name" value="Homeodomain-like_sf"/>
</dbReference>
<evidence type="ECO:0000259" key="11">
    <source>
        <dbReference type="PROSITE" id="PS50110"/>
    </source>
</evidence>
<dbReference type="SUPFAM" id="SSF47384">
    <property type="entry name" value="Homodimeric domain of signal transducing histidine kinase"/>
    <property type="match status" value="1"/>
</dbReference>
<dbReference type="InterPro" id="IPR003661">
    <property type="entry name" value="HisK_dim/P_dom"/>
</dbReference>
<dbReference type="InterPro" id="IPR015943">
    <property type="entry name" value="WD40/YVTN_repeat-like_dom_sf"/>
</dbReference>